<name>A0A914XI50_9BILA</name>
<organism evidence="1 2">
    <name type="scientific">Plectus sambesii</name>
    <dbReference type="NCBI Taxonomy" id="2011161"/>
    <lineage>
        <taxon>Eukaryota</taxon>
        <taxon>Metazoa</taxon>
        <taxon>Ecdysozoa</taxon>
        <taxon>Nematoda</taxon>
        <taxon>Chromadorea</taxon>
        <taxon>Plectida</taxon>
        <taxon>Plectina</taxon>
        <taxon>Plectoidea</taxon>
        <taxon>Plectidae</taxon>
        <taxon>Plectus</taxon>
    </lineage>
</organism>
<accession>A0A914XI50</accession>
<proteinExistence type="predicted"/>
<evidence type="ECO:0000313" key="2">
    <source>
        <dbReference type="WBParaSite" id="PSAMB.scaffold8181size6524.g31100.t1"/>
    </source>
</evidence>
<dbReference type="AlphaFoldDB" id="A0A914XI50"/>
<dbReference type="Proteomes" id="UP000887566">
    <property type="component" value="Unplaced"/>
</dbReference>
<dbReference type="SUPFAM" id="SSF52047">
    <property type="entry name" value="RNI-like"/>
    <property type="match status" value="1"/>
</dbReference>
<evidence type="ECO:0000313" key="1">
    <source>
        <dbReference type="Proteomes" id="UP000887566"/>
    </source>
</evidence>
<sequence>MLMNLAIIPEDVCIRRLEMNTDFQDTSKLLLSAAPHVKELKLEGEFAIDFVASKQLWDSISTYRQLRHLSIKSTNYFDFEYDCCSRTDALSCLKVLRLKSFEVGGFGARQLFDSAETILSTFQDNSHLRRLGLKAEAKLLSSPLLLPILSNLHRLSIEAIFVKSLSNPVADDDDLMSDICFILQSLPYNAILCMKLKFTDMEDEVTNQMLSCVKTFLDLSNNAKNPIRLIFEHGRRPLPYPDVDEMASLIEEQQWFGDEVEDLFEIERRPCSCIVSGNDAKVIVSIVND</sequence>
<protein>
    <submittedName>
        <fullName evidence="2">Uncharacterized protein</fullName>
    </submittedName>
</protein>
<keyword evidence="1" id="KW-1185">Reference proteome</keyword>
<dbReference type="WBParaSite" id="PSAMB.scaffold8181size6524.g31100.t1">
    <property type="protein sequence ID" value="PSAMB.scaffold8181size6524.g31100.t1"/>
    <property type="gene ID" value="PSAMB.scaffold8181size6524.g31100"/>
</dbReference>
<reference evidence="2" key="1">
    <citation type="submission" date="2022-11" db="UniProtKB">
        <authorList>
            <consortium name="WormBaseParasite"/>
        </authorList>
    </citation>
    <scope>IDENTIFICATION</scope>
</reference>